<reference evidence="5" key="1">
    <citation type="submission" date="2021-01" db="EMBL/GenBank/DDBJ databases">
        <title>Whole genome shotgun sequence of Actinoplanes cyaneus NBRC 14990.</title>
        <authorList>
            <person name="Komaki H."/>
            <person name="Tamura T."/>
        </authorList>
    </citation>
    <scope>NUCLEOTIDE SEQUENCE</scope>
    <source>
        <strain evidence="5">NBRC 14990</strain>
    </source>
</reference>
<dbReference type="SUPFAM" id="SSF52540">
    <property type="entry name" value="P-loop containing nucleoside triphosphate hydrolases"/>
    <property type="match status" value="1"/>
</dbReference>
<keyword evidence="2" id="KW-0238">DNA-binding</keyword>
<evidence type="ECO:0000256" key="3">
    <source>
        <dbReference type="ARBA" id="ARBA00023163"/>
    </source>
</evidence>
<accession>A0A919IJQ6</accession>
<dbReference type="RefSeq" id="WP_203744893.1">
    <property type="nucleotide sequence ID" value="NZ_BAAAUC010000004.1"/>
</dbReference>
<comment type="caution">
    <text evidence="5">The sequence shown here is derived from an EMBL/GenBank/DDBJ whole genome shotgun (WGS) entry which is preliminary data.</text>
</comment>
<dbReference type="InterPro" id="IPR016032">
    <property type="entry name" value="Sig_transdc_resp-reg_C-effctor"/>
</dbReference>
<dbReference type="Pfam" id="PF00196">
    <property type="entry name" value="GerE"/>
    <property type="match status" value="1"/>
</dbReference>
<protein>
    <submittedName>
        <fullName evidence="5">Transcriptional regulator</fullName>
    </submittedName>
</protein>
<dbReference type="SUPFAM" id="SSF48452">
    <property type="entry name" value="TPR-like"/>
    <property type="match status" value="1"/>
</dbReference>
<gene>
    <name evidence="5" type="ORF">Acy02nite_52010</name>
</gene>
<dbReference type="Pfam" id="PF17874">
    <property type="entry name" value="TPR_MalT"/>
    <property type="match status" value="1"/>
</dbReference>
<dbReference type="PROSITE" id="PS50043">
    <property type="entry name" value="HTH_LUXR_2"/>
    <property type="match status" value="1"/>
</dbReference>
<dbReference type="InterPro" id="IPR000792">
    <property type="entry name" value="Tscrpt_reg_LuxR_C"/>
</dbReference>
<evidence type="ECO:0000313" key="5">
    <source>
        <dbReference type="EMBL" id="GID67320.1"/>
    </source>
</evidence>
<dbReference type="PANTHER" id="PTHR44688:SF16">
    <property type="entry name" value="DNA-BINDING TRANSCRIPTIONAL ACTIVATOR DEVR_DOSR"/>
    <property type="match status" value="1"/>
</dbReference>
<dbReference type="PANTHER" id="PTHR44688">
    <property type="entry name" value="DNA-BINDING TRANSCRIPTIONAL ACTIVATOR DEVR_DOSR"/>
    <property type="match status" value="1"/>
</dbReference>
<name>A0A919IJQ6_9ACTN</name>
<dbReference type="InterPro" id="IPR059106">
    <property type="entry name" value="WHD_MalT"/>
</dbReference>
<evidence type="ECO:0000313" key="6">
    <source>
        <dbReference type="Proteomes" id="UP000619479"/>
    </source>
</evidence>
<proteinExistence type="predicted"/>
<dbReference type="CDD" id="cd06170">
    <property type="entry name" value="LuxR_C_like"/>
    <property type="match status" value="1"/>
</dbReference>
<dbReference type="InterPro" id="IPR011990">
    <property type="entry name" value="TPR-like_helical_dom_sf"/>
</dbReference>
<dbReference type="Gene3D" id="3.40.50.300">
    <property type="entry name" value="P-loop containing nucleotide triphosphate hydrolases"/>
    <property type="match status" value="1"/>
</dbReference>
<dbReference type="InterPro" id="IPR027417">
    <property type="entry name" value="P-loop_NTPase"/>
</dbReference>
<dbReference type="SUPFAM" id="SSF46894">
    <property type="entry name" value="C-terminal effector domain of the bipartite response regulators"/>
    <property type="match status" value="1"/>
</dbReference>
<dbReference type="SMART" id="SM00421">
    <property type="entry name" value="HTH_LUXR"/>
    <property type="match status" value="1"/>
</dbReference>
<keyword evidence="1" id="KW-0805">Transcription regulation</keyword>
<dbReference type="EMBL" id="BOMH01000038">
    <property type="protein sequence ID" value="GID67320.1"/>
    <property type="molecule type" value="Genomic_DNA"/>
</dbReference>
<dbReference type="AlphaFoldDB" id="A0A919IJQ6"/>
<feature type="domain" description="HTH luxR-type" evidence="4">
    <location>
        <begin position="807"/>
        <end position="872"/>
    </location>
</feature>
<dbReference type="Gene3D" id="1.10.10.10">
    <property type="entry name" value="Winged helix-like DNA-binding domain superfamily/Winged helix DNA-binding domain"/>
    <property type="match status" value="1"/>
</dbReference>
<dbReference type="Gene3D" id="1.25.40.10">
    <property type="entry name" value="Tetratricopeptide repeat domain"/>
    <property type="match status" value="1"/>
</dbReference>
<dbReference type="GO" id="GO:0003677">
    <property type="term" value="F:DNA binding"/>
    <property type="evidence" value="ECO:0007669"/>
    <property type="project" value="UniProtKB-KW"/>
</dbReference>
<evidence type="ECO:0000259" key="4">
    <source>
        <dbReference type="PROSITE" id="PS50043"/>
    </source>
</evidence>
<dbReference type="Proteomes" id="UP000619479">
    <property type="component" value="Unassembled WGS sequence"/>
</dbReference>
<evidence type="ECO:0000256" key="1">
    <source>
        <dbReference type="ARBA" id="ARBA00023015"/>
    </source>
</evidence>
<dbReference type="Pfam" id="PF25873">
    <property type="entry name" value="WHD_MalT"/>
    <property type="match status" value="1"/>
</dbReference>
<evidence type="ECO:0000256" key="2">
    <source>
        <dbReference type="ARBA" id="ARBA00023125"/>
    </source>
</evidence>
<dbReference type="InterPro" id="IPR041617">
    <property type="entry name" value="TPR_MalT"/>
</dbReference>
<dbReference type="InterPro" id="IPR036388">
    <property type="entry name" value="WH-like_DNA-bd_sf"/>
</dbReference>
<dbReference type="GO" id="GO:0006355">
    <property type="term" value="P:regulation of DNA-templated transcription"/>
    <property type="evidence" value="ECO:0007669"/>
    <property type="project" value="InterPro"/>
</dbReference>
<sequence>MGVYRGNNHSAAATAHVGRPRLPQGVVWRPRLAEALDTGTRHAVTTICAGPGWGKTACVSAWAGSRSVNGPIAWLALDARHNDPYVFWSDLMLALRAGGAVRPGQVVPDRGAFLGVDGPAFLRRLGNGLGATPGPVVIVLDDLQAITEPRVLSALAGLLRSPPERLRLVLISRTEPELPLHRLRAAGELTELRTADLAFRADEAAELLALLGRTMPPAELAALVRTTEGWGAGVRLALDAPPGVEPDDAAADYLIREVLAVQPGPIRQFLLSTSLPDRISGGLAEALTGRRNGFQLLEQLERANLFLDRAGPGGWFRYHRQFRATLRRQLGQEQTDSPARLHLLAARWHAREGSPLTALEHAASAGDWTLVSRLVADYGIPLFVSSDRVELAELIRRIPLDRLPETAELVLCSAMVTYAMGDVAGVQRQTGRVRRLLQDRDTGSRRSMGIAVQILEATMVARWQGNMPALVGTTTEVLRQLAALRWDQVPAMPQYRAIALANKGIGLLWSGELDHADRYLWAATTGARAAGSPLIEINALGHLALLGVIQGALHEAATNASAALGVARRIDADNRIAVAPAYIAQSVIAREQGHETEAEEAMRRALHACGDNPETALTVLTGALRAGLLVDRGEPHTARAVLAKVVEEAGPGLDAPILRRIVDLAQAEVDLTLDDPWPVLTRYARQDGLYPPEQLRLAQAYQAAGHPGRAEAVLAVLREGPDRNCAVSAWLLTALAADAGGHGGRAAEALGRALAAAEPDRIRRPFRRFDAGRIMALAERQQWLTEPRGTAGDSVLAEITGEIPIGAPPVTGPLSEREIEVLQYLPTVLTAGEIAGTLGISVNTVKAHMRSIYRKFGASRRREAIVIARQLGHL</sequence>
<keyword evidence="6" id="KW-1185">Reference proteome</keyword>
<keyword evidence="3" id="KW-0804">Transcription</keyword>
<organism evidence="5 6">
    <name type="scientific">Actinoplanes cyaneus</name>
    <dbReference type="NCBI Taxonomy" id="52696"/>
    <lineage>
        <taxon>Bacteria</taxon>
        <taxon>Bacillati</taxon>
        <taxon>Actinomycetota</taxon>
        <taxon>Actinomycetes</taxon>
        <taxon>Micromonosporales</taxon>
        <taxon>Micromonosporaceae</taxon>
        <taxon>Actinoplanes</taxon>
    </lineage>
</organism>